<dbReference type="InterPro" id="IPR036388">
    <property type="entry name" value="WH-like_DNA-bd_sf"/>
</dbReference>
<dbReference type="InterPro" id="IPR013656">
    <property type="entry name" value="PAS_4"/>
</dbReference>
<dbReference type="GO" id="GO:0006355">
    <property type="term" value="P:regulation of DNA-templated transcription"/>
    <property type="evidence" value="ECO:0007669"/>
    <property type="project" value="InterPro"/>
</dbReference>
<evidence type="ECO:0000313" key="3">
    <source>
        <dbReference type="Proteomes" id="UP000011721"/>
    </source>
</evidence>
<evidence type="ECO:0000259" key="1">
    <source>
        <dbReference type="PROSITE" id="PS50112"/>
    </source>
</evidence>
<evidence type="ECO:0000313" key="2">
    <source>
        <dbReference type="EMBL" id="AGF77955.1"/>
    </source>
</evidence>
<keyword evidence="3" id="KW-1185">Reference proteome</keyword>
<dbReference type="NCBIfam" id="TIGR00229">
    <property type="entry name" value="sensory_box"/>
    <property type="match status" value="3"/>
</dbReference>
<dbReference type="RefSeq" id="WP_015403646.1">
    <property type="nucleotide sequence ID" value="NC_020304.1"/>
</dbReference>
<dbReference type="PANTHER" id="PTHR44757:SF2">
    <property type="entry name" value="BIOFILM ARCHITECTURE MAINTENANCE PROTEIN MBAA"/>
    <property type="match status" value="1"/>
</dbReference>
<dbReference type="Gene3D" id="3.30.450.20">
    <property type="entry name" value="PAS domain"/>
    <property type="match status" value="4"/>
</dbReference>
<dbReference type="InterPro" id="IPR052155">
    <property type="entry name" value="Biofilm_reg_signaling"/>
</dbReference>
<organism evidence="2 3">
    <name type="scientific">Desulfocapsa sulfexigens (strain DSM 10523 / SB164P1)</name>
    <dbReference type="NCBI Taxonomy" id="1167006"/>
    <lineage>
        <taxon>Bacteria</taxon>
        <taxon>Pseudomonadati</taxon>
        <taxon>Thermodesulfobacteriota</taxon>
        <taxon>Desulfobulbia</taxon>
        <taxon>Desulfobulbales</taxon>
        <taxon>Desulfocapsaceae</taxon>
        <taxon>Desulfocapsa</taxon>
    </lineage>
</organism>
<reference evidence="3" key="1">
    <citation type="journal article" date="2013" name="Stand. Genomic Sci.">
        <title>Complete genome sequence of Desulfocapsa sulfexigens, a marine deltaproteobacterium specialized in disproportionating inorganic sulfur compounds.</title>
        <authorList>
            <person name="Finster K.W."/>
            <person name="Kjeldsen K.U."/>
            <person name="Kube M."/>
            <person name="Reinhardt R."/>
            <person name="Mussmann M."/>
            <person name="Amann R."/>
            <person name="Schreiber L."/>
        </authorList>
    </citation>
    <scope>NUCLEOTIDE SEQUENCE [LARGE SCALE GENOMIC DNA]</scope>
    <source>
        <strain evidence="3">DSM 10523 / SB164P1</strain>
    </source>
</reference>
<dbReference type="CDD" id="cd00130">
    <property type="entry name" value="PAS"/>
    <property type="match status" value="4"/>
</dbReference>
<dbReference type="PATRIC" id="fig|1167006.5.peg.1538"/>
<dbReference type="GO" id="GO:0003677">
    <property type="term" value="F:DNA binding"/>
    <property type="evidence" value="ECO:0007669"/>
    <property type="project" value="InterPro"/>
</dbReference>
<dbReference type="SUPFAM" id="SSF46894">
    <property type="entry name" value="C-terminal effector domain of the bipartite response regulators"/>
    <property type="match status" value="1"/>
</dbReference>
<dbReference type="InterPro" id="IPR016032">
    <property type="entry name" value="Sig_transdc_resp-reg_C-effctor"/>
</dbReference>
<dbReference type="PRINTS" id="PR00038">
    <property type="entry name" value="HTHLUXR"/>
</dbReference>
<dbReference type="PROSITE" id="PS50112">
    <property type="entry name" value="PAS"/>
    <property type="match status" value="1"/>
</dbReference>
<dbReference type="SUPFAM" id="SSF55785">
    <property type="entry name" value="PYP-like sensor domain (PAS domain)"/>
    <property type="match status" value="4"/>
</dbReference>
<dbReference type="Pfam" id="PF00196">
    <property type="entry name" value="GerE"/>
    <property type="match status" value="1"/>
</dbReference>
<dbReference type="Proteomes" id="UP000011721">
    <property type="component" value="Chromosome"/>
</dbReference>
<dbReference type="eggNOG" id="COG2197">
    <property type="taxonomic scope" value="Bacteria"/>
</dbReference>
<dbReference type="EMBL" id="CP003985">
    <property type="protein sequence ID" value="AGF77955.1"/>
    <property type="molecule type" value="Genomic_DNA"/>
</dbReference>
<accession>M1PE31</accession>
<protein>
    <submittedName>
        <fullName evidence="2">PAS domain S-box</fullName>
    </submittedName>
</protein>
<gene>
    <name evidence="2" type="ordered locus">UWK_01395</name>
</gene>
<dbReference type="InterPro" id="IPR035965">
    <property type="entry name" value="PAS-like_dom_sf"/>
</dbReference>
<dbReference type="HOGENOM" id="CLU_357798_0_0_7"/>
<dbReference type="SMART" id="SM00091">
    <property type="entry name" value="PAS"/>
    <property type="match status" value="5"/>
</dbReference>
<dbReference type="STRING" id="1167006.UWK_01395"/>
<dbReference type="InterPro" id="IPR000792">
    <property type="entry name" value="Tscrpt_reg_LuxR_C"/>
</dbReference>
<dbReference type="AlphaFoldDB" id="M1PE31"/>
<dbReference type="InterPro" id="IPR000014">
    <property type="entry name" value="PAS"/>
</dbReference>
<dbReference type="SMART" id="SM00421">
    <property type="entry name" value="HTH_LUXR"/>
    <property type="match status" value="1"/>
</dbReference>
<name>M1PE31_DESSD</name>
<proteinExistence type="predicted"/>
<dbReference type="Gene3D" id="1.10.10.10">
    <property type="entry name" value="Winged helix-like DNA-binding domain superfamily/Winged helix DNA-binding domain"/>
    <property type="match status" value="1"/>
</dbReference>
<dbReference type="Pfam" id="PF13426">
    <property type="entry name" value="PAS_9"/>
    <property type="match status" value="1"/>
</dbReference>
<dbReference type="Pfam" id="PF08448">
    <property type="entry name" value="PAS_4"/>
    <property type="match status" value="3"/>
</dbReference>
<feature type="domain" description="PAS" evidence="1">
    <location>
        <begin position="23"/>
        <end position="71"/>
    </location>
</feature>
<dbReference type="KEGG" id="dsf:UWK_01395"/>
<sequence length="783" mass="88548">MPAPPSCDALLQKIAGLEAQNRTLSLFKASLHAARESMALLNIEGKFVAVNESFAAGLGYSREELLGMEAVKLKPKRLQAEFKQGFALIKEQGHFSLATTYLQKDGTPIACEMSATLVQFGKESVIHVVVKDATKRNGRECLQRRFENILSLSKDLIAYVDTDYIYQFVNEHFCQSQGKQQDQIIGSSIAEIVGEEPFLQIIQPQIDHCLGGNIVRYQDWITCKSSGRRFKAVTYYPDRTVHGHIQGVFAIIHDLTDSKLVQEVKDAEQALLSHVLDSIGGGVYLVSRDHAILYSNSHLEKTRGPVNNRNCYEYIFNRKAPCPWCKNSLLFSNEEPIHWLHQDNKTDRVYDVFESMVELPKGGKAKITFFHDVSTSKRAQEELLSHNMLLSALVENTTSIIYVKDLEGRYLFANKRFEELFNSFGSIAGKTDFDCFPKKDAEQFLENDKEVVATGEVCSFEETLFYEGVERTYISVKFPIVDSEGVCYAVGGITTDITIQKSIEQVLADKNEQLLSLINATPDSICFKDGKGRWLLANEANLKLFELIDVNYVGKTDAQLSRYSDFYRDAFLTCQDTDELAWKQKVLLHGIEKIPMSDGRVKIFDVIKVPLFHQDGSRKGLLVIGRDISELIDSIEEIRVKSKEVQEANIALRVLVDQQKNIVEQTGQNLLANLRHTVLPYVELLSRTDLDDISREYLQLITVHLQEITNSFVKTLGDPSIGLSPKELLVADLVKQGKSSADISRLLGLTQRTVEVYRNIIRKKLRISGKKINLQRYLNEKFS</sequence>
<dbReference type="PANTHER" id="PTHR44757">
    <property type="entry name" value="DIGUANYLATE CYCLASE DGCP"/>
    <property type="match status" value="1"/>
</dbReference>